<evidence type="ECO:0000313" key="1">
    <source>
        <dbReference type="EMBL" id="CPR17075.1"/>
    </source>
</evidence>
<protein>
    <submittedName>
        <fullName evidence="1">Uncharacterized protein</fullName>
    </submittedName>
</protein>
<name>A0A0D6JCA2_9HYPH</name>
<reference evidence="2" key="1">
    <citation type="submission" date="2015-02" db="EMBL/GenBank/DDBJ databases">
        <authorList>
            <person name="Chooi Y.-H."/>
        </authorList>
    </citation>
    <scope>NUCLEOTIDE SEQUENCE [LARGE SCALE GENOMIC DNA]</scope>
    <source>
        <strain evidence="2">strain Y</strain>
    </source>
</reference>
<dbReference type="KEGG" id="fil:BN1229_v1_1092"/>
<dbReference type="EMBL" id="LN829119">
    <property type="protein sequence ID" value="CPR17075.1"/>
    <property type="molecule type" value="Genomic_DNA"/>
</dbReference>
<evidence type="ECO:0000313" key="2">
    <source>
        <dbReference type="Proteomes" id="UP000033187"/>
    </source>
</evidence>
<gene>
    <name evidence="1" type="ORF">YBN1229_v1_1093</name>
</gene>
<organism evidence="1 2">
    <name type="scientific">Candidatus Filomicrobium marinum</name>
    <dbReference type="NCBI Taxonomy" id="1608628"/>
    <lineage>
        <taxon>Bacteria</taxon>
        <taxon>Pseudomonadati</taxon>
        <taxon>Pseudomonadota</taxon>
        <taxon>Alphaproteobacteria</taxon>
        <taxon>Hyphomicrobiales</taxon>
        <taxon>Hyphomicrobiaceae</taxon>
        <taxon>Filomicrobium</taxon>
    </lineage>
</organism>
<proteinExistence type="predicted"/>
<sequence>MFNLSAQDLFSPAIDSRLRRCGHIQTASPHIMVHPDEPQKSWPDDGSDLYIKVPPVGSQRLAGR</sequence>
<accession>A0A0D6JCA2</accession>
<dbReference type="KEGG" id="fiy:BN1229_v1_1093"/>
<dbReference type="Proteomes" id="UP000033187">
    <property type="component" value="Chromosome 1"/>
</dbReference>
<dbReference type="AlphaFoldDB" id="A0A0D6JCA2"/>
<keyword evidence="2" id="KW-1185">Reference proteome</keyword>